<accession>A0AAE0FX21</accession>
<feature type="compositionally biased region" description="Low complexity" evidence="1">
    <location>
        <begin position="533"/>
        <end position="544"/>
    </location>
</feature>
<organism evidence="2 3">
    <name type="scientific">Cymbomonas tetramitiformis</name>
    <dbReference type="NCBI Taxonomy" id="36881"/>
    <lineage>
        <taxon>Eukaryota</taxon>
        <taxon>Viridiplantae</taxon>
        <taxon>Chlorophyta</taxon>
        <taxon>Pyramimonadophyceae</taxon>
        <taxon>Pyramimonadales</taxon>
        <taxon>Pyramimonadaceae</taxon>
        <taxon>Cymbomonas</taxon>
    </lineage>
</organism>
<dbReference type="AlphaFoldDB" id="A0AAE0FX21"/>
<dbReference type="SUPFAM" id="SSF47769">
    <property type="entry name" value="SAM/Pointed domain"/>
    <property type="match status" value="1"/>
</dbReference>
<proteinExistence type="predicted"/>
<dbReference type="Proteomes" id="UP001190700">
    <property type="component" value="Unassembled WGS sequence"/>
</dbReference>
<feature type="region of interest" description="Disordered" evidence="1">
    <location>
        <begin position="347"/>
        <end position="552"/>
    </location>
</feature>
<feature type="compositionally biased region" description="Polar residues" evidence="1">
    <location>
        <begin position="274"/>
        <end position="284"/>
    </location>
</feature>
<dbReference type="EMBL" id="LGRX02012534">
    <property type="protein sequence ID" value="KAK3267248.1"/>
    <property type="molecule type" value="Genomic_DNA"/>
</dbReference>
<evidence type="ECO:0000313" key="2">
    <source>
        <dbReference type="EMBL" id="KAK3267248.1"/>
    </source>
</evidence>
<feature type="region of interest" description="Disordered" evidence="1">
    <location>
        <begin position="216"/>
        <end position="257"/>
    </location>
</feature>
<feature type="compositionally biased region" description="Polar residues" evidence="1">
    <location>
        <begin position="219"/>
        <end position="249"/>
    </location>
</feature>
<feature type="region of interest" description="Disordered" evidence="1">
    <location>
        <begin position="570"/>
        <end position="600"/>
    </location>
</feature>
<reference evidence="2 3" key="1">
    <citation type="journal article" date="2015" name="Genome Biol. Evol.">
        <title>Comparative Genomics of a Bacterivorous Green Alga Reveals Evolutionary Causalities and Consequences of Phago-Mixotrophic Mode of Nutrition.</title>
        <authorList>
            <person name="Burns J.A."/>
            <person name="Paasch A."/>
            <person name="Narechania A."/>
            <person name="Kim E."/>
        </authorList>
    </citation>
    <scope>NUCLEOTIDE SEQUENCE [LARGE SCALE GENOMIC DNA]</scope>
    <source>
        <strain evidence="2 3">PLY_AMNH</strain>
    </source>
</reference>
<name>A0AAE0FX21_9CHLO</name>
<feature type="region of interest" description="Disordered" evidence="1">
    <location>
        <begin position="269"/>
        <end position="305"/>
    </location>
</feature>
<protein>
    <submittedName>
        <fullName evidence="2">Uncharacterized protein</fullName>
    </submittedName>
</protein>
<evidence type="ECO:0000256" key="1">
    <source>
        <dbReference type="SAM" id="MobiDB-lite"/>
    </source>
</evidence>
<gene>
    <name evidence="2" type="ORF">CYMTET_24184</name>
</gene>
<dbReference type="InterPro" id="IPR013761">
    <property type="entry name" value="SAM/pointed_sf"/>
</dbReference>
<evidence type="ECO:0000313" key="3">
    <source>
        <dbReference type="Proteomes" id="UP001190700"/>
    </source>
</evidence>
<feature type="compositionally biased region" description="Polar residues" evidence="1">
    <location>
        <begin position="358"/>
        <end position="369"/>
    </location>
</feature>
<comment type="caution">
    <text evidence="2">The sequence shown here is derived from an EMBL/GenBank/DDBJ whole genome shotgun (WGS) entry which is preliminary data.</text>
</comment>
<feature type="compositionally biased region" description="Basic and acidic residues" evidence="1">
    <location>
        <begin position="388"/>
        <end position="397"/>
    </location>
</feature>
<keyword evidence="3" id="KW-1185">Reference proteome</keyword>
<sequence length="609" mass="67053">MSSEEHWADICSQWMDCQQRGFPYVWELRFVLIRSRRDAECQLLVFKNAPLKREVTSNGINSIGINVDVAEDLALIVLDLTRLKDLERQATLLSGVRIVSLKAPFMKTRVGLVTLRLRAVSPLECDDFVEKVRAGVLRCCQGAFGPPQGWNPSQVGSWFSSIGVPVSEHPSLQYVNGEMLLGMTVDSFMDWKIHLPKVMQERVFLEVRNLKEGHEAIASPSTQASPAPEISSRSPRSLDWNTSSPPKNQTSHDRRASLDRMANRVEAAAGYRGTGSSPMPSSRQKGAESGSAEIGHSEPPELPLSSPAWFAAETAPVDRDGASRNDTEIVPLKPTETLSPRQIRYDLHGSGNGARVSRSFSTNSPTRYSFSAVEGRSDRSPHSLFIKSELKPMDDAMRNLALHKRPRRVSEVAESQESNGQPSRRPSRRSSMDDVAAETGVSAQDDHLTTAEGESEDKGPATSETDPEDREGKKERASIDLASPSPTAFRFDADLQEEEEFDGRETPLQSPTKAAPEWSHEVSTPQTLPESVATPATAASAASPDCLSSPELFDTPLQLDFKVIPENEDSHVHVTSAGQRRREKQAKEKAARAQKPPSTFSRFLCGFTP</sequence>